<evidence type="ECO:0000313" key="8">
    <source>
        <dbReference type="Proteomes" id="UP000053820"/>
    </source>
</evidence>
<keyword evidence="8" id="KW-1185">Reference proteome</keyword>
<name>A0A0C9WE60_9AGAM</name>
<dbReference type="OrthoDB" id="10032492at2759"/>
<dbReference type="EMBL" id="KN839852">
    <property type="protein sequence ID" value="KIJ63067.1"/>
    <property type="molecule type" value="Genomic_DNA"/>
</dbReference>
<evidence type="ECO:0000256" key="2">
    <source>
        <dbReference type="ARBA" id="ARBA00022692"/>
    </source>
</evidence>
<dbReference type="GO" id="GO:0012505">
    <property type="term" value="C:endomembrane system"/>
    <property type="evidence" value="ECO:0007669"/>
    <property type="project" value="UniProtKB-SubCell"/>
</dbReference>
<keyword evidence="4 5" id="KW-0472">Membrane</keyword>
<dbReference type="InterPro" id="IPR050911">
    <property type="entry name" value="DRAM/TMEM150_Autophagy_Mod"/>
</dbReference>
<dbReference type="Pfam" id="PF10277">
    <property type="entry name" value="Frag1"/>
    <property type="match status" value="1"/>
</dbReference>
<evidence type="ECO:0000256" key="1">
    <source>
        <dbReference type="ARBA" id="ARBA00004127"/>
    </source>
</evidence>
<sequence length="272" mass="30498">MPAQGYHPSLNNSAGARAMFHLRERNYRYFVALPIFVSFIWFSSLLAMLLTWIISGRPRYVSQEGSIAYISDVGASFLKPLFVVACCITGVGFLLSLVLERLLRHRGRLAPGMRKREHVLGTLAIIGAFIAMWGLILLSGFDTGRYPSLHRVFLLVFMVGVALSAIFTVLEFRWIAHDYADVKKLRRAYIAKAVIAGTLVLLGIVFGITLFYVPNVGAVIEWTIAFGFTFYLLTFYYDLRMAKYRPTRESKEMMVEIPRGDGSSDGAEGSQA</sequence>
<protein>
    <recommendedName>
        <fullName evidence="6">CWH43-like N-terminal domain-containing protein</fullName>
    </recommendedName>
</protein>
<dbReference type="GO" id="GO:0005886">
    <property type="term" value="C:plasma membrane"/>
    <property type="evidence" value="ECO:0007669"/>
    <property type="project" value="TreeGrafter"/>
</dbReference>
<comment type="subcellular location">
    <subcellularLocation>
        <location evidence="1">Endomembrane system</location>
        <topology evidence="1">Multi-pass membrane protein</topology>
    </subcellularLocation>
</comment>
<evidence type="ECO:0000259" key="6">
    <source>
        <dbReference type="Pfam" id="PF10277"/>
    </source>
</evidence>
<keyword evidence="3 5" id="KW-1133">Transmembrane helix</keyword>
<feature type="domain" description="CWH43-like N-terminal" evidence="6">
    <location>
        <begin position="30"/>
        <end position="240"/>
    </location>
</feature>
<dbReference type="HOGENOM" id="CLU_050573_3_0_1"/>
<feature type="transmembrane region" description="Helical" evidence="5">
    <location>
        <begin position="152"/>
        <end position="172"/>
    </location>
</feature>
<dbReference type="AlphaFoldDB" id="A0A0C9WE60"/>
<dbReference type="Proteomes" id="UP000053820">
    <property type="component" value="Unassembled WGS sequence"/>
</dbReference>
<gene>
    <name evidence="7" type="ORF">HYDPIDRAFT_113607</name>
</gene>
<evidence type="ECO:0000313" key="7">
    <source>
        <dbReference type="EMBL" id="KIJ63067.1"/>
    </source>
</evidence>
<feature type="transmembrane region" description="Helical" evidence="5">
    <location>
        <begin position="29"/>
        <end position="54"/>
    </location>
</feature>
<feature type="transmembrane region" description="Helical" evidence="5">
    <location>
        <begin position="193"/>
        <end position="213"/>
    </location>
</feature>
<evidence type="ECO:0000256" key="5">
    <source>
        <dbReference type="SAM" id="Phobius"/>
    </source>
</evidence>
<feature type="transmembrane region" description="Helical" evidence="5">
    <location>
        <begin position="81"/>
        <end position="99"/>
    </location>
</feature>
<proteinExistence type="predicted"/>
<dbReference type="PANTHER" id="PTHR21324">
    <property type="entry name" value="FASTING-INDUCIBLE INTEGRAL MEMBRANE PROTEIN TM6P1-RELATED"/>
    <property type="match status" value="1"/>
</dbReference>
<feature type="transmembrane region" description="Helical" evidence="5">
    <location>
        <begin position="219"/>
        <end position="239"/>
    </location>
</feature>
<feature type="transmembrane region" description="Helical" evidence="5">
    <location>
        <begin position="119"/>
        <end position="140"/>
    </location>
</feature>
<accession>A0A0C9WE60</accession>
<keyword evidence="2 5" id="KW-0812">Transmembrane</keyword>
<evidence type="ECO:0000256" key="4">
    <source>
        <dbReference type="ARBA" id="ARBA00023136"/>
    </source>
</evidence>
<evidence type="ECO:0000256" key="3">
    <source>
        <dbReference type="ARBA" id="ARBA00022989"/>
    </source>
</evidence>
<reference evidence="7 8" key="1">
    <citation type="submission" date="2014-04" db="EMBL/GenBank/DDBJ databases">
        <title>Evolutionary Origins and Diversification of the Mycorrhizal Mutualists.</title>
        <authorList>
            <consortium name="DOE Joint Genome Institute"/>
            <consortium name="Mycorrhizal Genomics Consortium"/>
            <person name="Kohler A."/>
            <person name="Kuo A."/>
            <person name="Nagy L.G."/>
            <person name="Floudas D."/>
            <person name="Copeland A."/>
            <person name="Barry K.W."/>
            <person name="Cichocki N."/>
            <person name="Veneault-Fourrey C."/>
            <person name="LaButti K."/>
            <person name="Lindquist E.A."/>
            <person name="Lipzen A."/>
            <person name="Lundell T."/>
            <person name="Morin E."/>
            <person name="Murat C."/>
            <person name="Riley R."/>
            <person name="Ohm R."/>
            <person name="Sun H."/>
            <person name="Tunlid A."/>
            <person name="Henrissat B."/>
            <person name="Grigoriev I.V."/>
            <person name="Hibbett D.S."/>
            <person name="Martin F."/>
        </authorList>
    </citation>
    <scope>NUCLEOTIDE SEQUENCE [LARGE SCALE GENOMIC DNA]</scope>
    <source>
        <strain evidence="7 8">MD-312</strain>
    </source>
</reference>
<organism evidence="7 8">
    <name type="scientific">Hydnomerulius pinastri MD-312</name>
    <dbReference type="NCBI Taxonomy" id="994086"/>
    <lineage>
        <taxon>Eukaryota</taxon>
        <taxon>Fungi</taxon>
        <taxon>Dikarya</taxon>
        <taxon>Basidiomycota</taxon>
        <taxon>Agaricomycotina</taxon>
        <taxon>Agaricomycetes</taxon>
        <taxon>Agaricomycetidae</taxon>
        <taxon>Boletales</taxon>
        <taxon>Boletales incertae sedis</taxon>
        <taxon>Leucogyrophana</taxon>
    </lineage>
</organism>
<dbReference type="PANTHER" id="PTHR21324:SF2">
    <property type="entry name" value="EG:22E5.9 PROTEIN"/>
    <property type="match status" value="1"/>
</dbReference>
<dbReference type="InterPro" id="IPR019402">
    <property type="entry name" value="CWH43_N"/>
</dbReference>